<feature type="region of interest" description="Disordered" evidence="12">
    <location>
        <begin position="239"/>
        <end position="307"/>
    </location>
</feature>
<evidence type="ECO:0000313" key="15">
    <source>
        <dbReference type="EMBL" id="KOO24621.1"/>
    </source>
</evidence>
<gene>
    <name evidence="15" type="ORF">Ctob_000652</name>
</gene>
<evidence type="ECO:0000256" key="5">
    <source>
        <dbReference type="ARBA" id="ARBA00022826"/>
    </source>
</evidence>
<keyword evidence="6" id="KW-0851">Voltage-gated channel</keyword>
<dbReference type="PANTHER" id="PTHR11537:SF254">
    <property type="entry name" value="POTASSIUM VOLTAGE-GATED CHANNEL PROTEIN SHAB"/>
    <property type="match status" value="1"/>
</dbReference>
<dbReference type="Proteomes" id="UP000037460">
    <property type="component" value="Unassembled WGS sequence"/>
</dbReference>
<keyword evidence="2" id="KW-0813">Transport</keyword>
<dbReference type="GO" id="GO:0005249">
    <property type="term" value="F:voltage-gated potassium channel activity"/>
    <property type="evidence" value="ECO:0007669"/>
    <property type="project" value="InterPro"/>
</dbReference>
<dbReference type="PRINTS" id="PR00169">
    <property type="entry name" value="KCHANNEL"/>
</dbReference>
<evidence type="ECO:0000256" key="11">
    <source>
        <dbReference type="ARBA" id="ARBA00023303"/>
    </source>
</evidence>
<dbReference type="Pfam" id="PF00520">
    <property type="entry name" value="Ion_trans"/>
    <property type="match status" value="1"/>
</dbReference>
<sequence length="373" mass="41877">MRPAPPHGSFRPVQSPLDENRTPFGEIETFCIMVFTVEYILRLFTSPAGPGVLKYLINLANIVDFISIIPWYIERSLPGGSPQVLSVLRLIRLTRITRIFKMSKSFQGIIMLLTTLRKSATALLMLFAFMGVFSLLFATLIYTFEMGEYDEIRKQYVRPDGSRSPYESIPTSMWWTIVTMTTVGYGDQFPVTELGKLVAVFTMFSGLIVLSLPITIIGANFDSEYREFKKAKQEELERKRRARKAQEEAAEAARRAAEQLSPDGPKKRLSGLGSLLLPTAPSTPKKEGASAQPPTPGSVAAKKEEAEKKDPIKIIQTIIHESNYQLLAEIDELLERHENKLRAQVKDVLRRHAAGIDERPTPLDPKIIVPKGT</sequence>
<organism evidence="15 16">
    <name type="scientific">Chrysochromulina tobinii</name>
    <dbReference type="NCBI Taxonomy" id="1460289"/>
    <lineage>
        <taxon>Eukaryota</taxon>
        <taxon>Haptista</taxon>
        <taxon>Haptophyta</taxon>
        <taxon>Prymnesiophyceae</taxon>
        <taxon>Prymnesiales</taxon>
        <taxon>Chrysochromulinaceae</taxon>
        <taxon>Chrysochromulina</taxon>
    </lineage>
</organism>
<keyword evidence="10 13" id="KW-0472">Membrane</keyword>
<keyword evidence="3" id="KW-0633">Potassium transport</keyword>
<reference evidence="16" key="1">
    <citation type="journal article" date="2015" name="PLoS Genet.">
        <title>Genome Sequence and Transcriptome Analyses of Chrysochromulina tobin: Metabolic Tools for Enhanced Algal Fitness in the Prominent Order Prymnesiales (Haptophyceae).</title>
        <authorList>
            <person name="Hovde B.T."/>
            <person name="Deodato C.R."/>
            <person name="Hunsperger H.M."/>
            <person name="Ryken S.A."/>
            <person name="Yost W."/>
            <person name="Jha R.K."/>
            <person name="Patterson J."/>
            <person name="Monnat R.J. Jr."/>
            <person name="Barlow S.B."/>
            <person name="Starkenburg S.R."/>
            <person name="Cattolico R.A."/>
        </authorList>
    </citation>
    <scope>NUCLEOTIDE SEQUENCE</scope>
    <source>
        <strain evidence="16">CCMP291</strain>
    </source>
</reference>
<evidence type="ECO:0000256" key="12">
    <source>
        <dbReference type="SAM" id="MobiDB-lite"/>
    </source>
</evidence>
<dbReference type="GO" id="GO:0008076">
    <property type="term" value="C:voltage-gated potassium channel complex"/>
    <property type="evidence" value="ECO:0007669"/>
    <property type="project" value="InterPro"/>
</dbReference>
<dbReference type="FunFam" id="1.10.287.70:FF:000097">
    <property type="entry name" value="Potassium voltage-gated channel subfamily G member 3"/>
    <property type="match status" value="1"/>
</dbReference>
<dbReference type="Gene3D" id="1.10.287.70">
    <property type="match status" value="1"/>
</dbReference>
<comment type="caution">
    <text evidence="15">The sequence shown here is derived from an EMBL/GenBank/DDBJ whole genome shotgun (WGS) entry which is preliminary data.</text>
</comment>
<feature type="domain" description="Ion transport" evidence="14">
    <location>
        <begin position="20"/>
        <end position="227"/>
    </location>
</feature>
<evidence type="ECO:0000313" key="16">
    <source>
        <dbReference type="Proteomes" id="UP000037460"/>
    </source>
</evidence>
<feature type="transmembrane region" description="Helical" evidence="13">
    <location>
        <begin position="122"/>
        <end position="144"/>
    </location>
</feature>
<dbReference type="SUPFAM" id="SSF81324">
    <property type="entry name" value="Voltage-gated potassium channels"/>
    <property type="match status" value="1"/>
</dbReference>
<dbReference type="EMBL" id="JWZX01003073">
    <property type="protein sequence ID" value="KOO24621.1"/>
    <property type="molecule type" value="Genomic_DNA"/>
</dbReference>
<proteinExistence type="predicted"/>
<keyword evidence="8 13" id="KW-1133">Transmembrane helix</keyword>
<dbReference type="InterPro" id="IPR027359">
    <property type="entry name" value="Volt_channel_dom_sf"/>
</dbReference>
<protein>
    <submittedName>
        <fullName evidence="15">Voltage-gated ion channel superfamily</fullName>
    </submittedName>
</protein>
<dbReference type="InterPro" id="IPR028325">
    <property type="entry name" value="VG_K_chnl"/>
</dbReference>
<keyword evidence="16" id="KW-1185">Reference proteome</keyword>
<evidence type="ECO:0000256" key="1">
    <source>
        <dbReference type="ARBA" id="ARBA00004141"/>
    </source>
</evidence>
<evidence type="ECO:0000256" key="6">
    <source>
        <dbReference type="ARBA" id="ARBA00022882"/>
    </source>
</evidence>
<feature type="compositionally biased region" description="Low complexity" evidence="12">
    <location>
        <begin position="270"/>
        <end position="283"/>
    </location>
</feature>
<evidence type="ECO:0000256" key="9">
    <source>
        <dbReference type="ARBA" id="ARBA00023065"/>
    </source>
</evidence>
<evidence type="ECO:0000256" key="10">
    <source>
        <dbReference type="ARBA" id="ARBA00023136"/>
    </source>
</evidence>
<keyword evidence="4 13" id="KW-0812">Transmembrane</keyword>
<accession>A0A0M0JDH2</accession>
<evidence type="ECO:0000256" key="4">
    <source>
        <dbReference type="ARBA" id="ARBA00022692"/>
    </source>
</evidence>
<keyword evidence="5" id="KW-0631">Potassium channel</keyword>
<dbReference type="InterPro" id="IPR005821">
    <property type="entry name" value="Ion_trans_dom"/>
</dbReference>
<evidence type="ECO:0000256" key="7">
    <source>
        <dbReference type="ARBA" id="ARBA00022958"/>
    </source>
</evidence>
<keyword evidence="7" id="KW-0630">Potassium</keyword>
<evidence type="ECO:0000256" key="13">
    <source>
        <dbReference type="SAM" id="Phobius"/>
    </source>
</evidence>
<evidence type="ECO:0000259" key="14">
    <source>
        <dbReference type="Pfam" id="PF00520"/>
    </source>
</evidence>
<feature type="transmembrane region" description="Helical" evidence="13">
    <location>
        <begin position="197"/>
        <end position="221"/>
    </location>
</feature>
<name>A0A0M0JDH2_9EUKA</name>
<evidence type="ECO:0000256" key="2">
    <source>
        <dbReference type="ARBA" id="ARBA00022448"/>
    </source>
</evidence>
<dbReference type="AlphaFoldDB" id="A0A0M0JDH2"/>
<keyword evidence="11" id="KW-0407">Ion channel</keyword>
<dbReference type="GO" id="GO:0001508">
    <property type="term" value="P:action potential"/>
    <property type="evidence" value="ECO:0007669"/>
    <property type="project" value="TreeGrafter"/>
</dbReference>
<evidence type="ECO:0000256" key="8">
    <source>
        <dbReference type="ARBA" id="ARBA00022989"/>
    </source>
</evidence>
<feature type="compositionally biased region" description="Basic and acidic residues" evidence="12">
    <location>
        <begin position="239"/>
        <end position="257"/>
    </location>
</feature>
<dbReference type="Gene3D" id="1.20.120.350">
    <property type="entry name" value="Voltage-gated potassium channels. Chain C"/>
    <property type="match status" value="1"/>
</dbReference>
<comment type="subcellular location">
    <subcellularLocation>
        <location evidence="1">Membrane</location>
        <topology evidence="1">Multi-pass membrane protein</topology>
    </subcellularLocation>
</comment>
<evidence type="ECO:0000256" key="3">
    <source>
        <dbReference type="ARBA" id="ARBA00022538"/>
    </source>
</evidence>
<dbReference type="OrthoDB" id="415460at2759"/>
<keyword evidence="9" id="KW-0406">Ion transport</keyword>
<dbReference type="PANTHER" id="PTHR11537">
    <property type="entry name" value="VOLTAGE-GATED POTASSIUM CHANNEL"/>
    <property type="match status" value="1"/>
</dbReference>